<evidence type="ECO:0000256" key="10">
    <source>
        <dbReference type="HAMAP-Rule" id="MF_00575"/>
    </source>
</evidence>
<protein>
    <recommendedName>
        <fullName evidence="10">UDP-2,3-diacylglucosamine hydrolase</fullName>
        <ecNumber evidence="10">3.6.1.54</ecNumber>
    </recommendedName>
    <alternativeName>
        <fullName evidence="10">UDP-2,3-diacylglucosamine diphosphatase</fullName>
    </alternativeName>
</protein>
<evidence type="ECO:0000256" key="8">
    <source>
        <dbReference type="ARBA" id="ARBA00023136"/>
    </source>
</evidence>
<dbReference type="PANTHER" id="PTHR34990">
    <property type="entry name" value="UDP-2,3-DIACYLGLUCOSAMINE HYDROLASE-RELATED"/>
    <property type="match status" value="1"/>
</dbReference>
<gene>
    <name evidence="10" type="primary">lpxH</name>
    <name evidence="12" type="ORF">A4W93_14245</name>
</gene>
<dbReference type="CDD" id="cd07398">
    <property type="entry name" value="MPP_YbbF-LpxH"/>
    <property type="match status" value="1"/>
</dbReference>
<dbReference type="GO" id="GO:0008758">
    <property type="term" value="F:UDP-2,3-diacylglucosamine hydrolase activity"/>
    <property type="evidence" value="ECO:0007669"/>
    <property type="project" value="UniProtKB-UniRule"/>
</dbReference>
<feature type="binding site" evidence="10">
    <location>
        <position position="136"/>
    </location>
    <ligand>
        <name>substrate</name>
    </ligand>
</feature>
<evidence type="ECO:0000256" key="5">
    <source>
        <dbReference type="ARBA" id="ARBA00022723"/>
    </source>
</evidence>
<feature type="binding site" evidence="10">
    <location>
        <position position="55"/>
    </location>
    <ligand>
        <name>Mn(2+)</name>
        <dbReference type="ChEBI" id="CHEBI:29035"/>
        <label>1</label>
    </ligand>
</feature>
<evidence type="ECO:0000313" key="13">
    <source>
        <dbReference type="Proteomes" id="UP000193427"/>
    </source>
</evidence>
<evidence type="ECO:0000256" key="6">
    <source>
        <dbReference type="ARBA" id="ARBA00022801"/>
    </source>
</evidence>
<feature type="domain" description="Calcineurin-like phosphoesterase" evidence="11">
    <location>
        <begin position="19"/>
        <end position="215"/>
    </location>
</feature>
<comment type="pathway">
    <text evidence="10">Glycolipid biosynthesis; lipid IV(A) biosynthesis; lipid IV(A) from (3R)-3-hydroxytetradecanoyl-[acyl-carrier-protein] and UDP-N-acetyl-alpha-D-glucosamine: step 4/6.</text>
</comment>
<feature type="binding site" evidence="10">
    <location>
        <begin position="93"/>
        <end position="94"/>
    </location>
    <ligand>
        <name>substrate</name>
    </ligand>
</feature>
<dbReference type="KEGG" id="rgu:A4W93_14245"/>
<name>A0A1W6LI34_9BURK</name>
<feature type="binding site" evidence="10">
    <location>
        <position position="211"/>
    </location>
    <ligand>
        <name>substrate</name>
    </ligand>
</feature>
<dbReference type="EMBL" id="CP015118">
    <property type="protein sequence ID" value="ARN23886.1"/>
    <property type="molecule type" value="Genomic_DNA"/>
</dbReference>
<dbReference type="NCBIfam" id="NF003743">
    <property type="entry name" value="PRK05340.1"/>
    <property type="match status" value="1"/>
</dbReference>
<keyword evidence="6 10" id="KW-0378">Hydrolase</keyword>
<dbReference type="InterPro" id="IPR043461">
    <property type="entry name" value="LpxH-like"/>
</dbReference>
<dbReference type="Gene3D" id="3.60.21.10">
    <property type="match status" value="1"/>
</dbReference>
<dbReference type="GO" id="GO:0019897">
    <property type="term" value="C:extrinsic component of plasma membrane"/>
    <property type="evidence" value="ECO:0007669"/>
    <property type="project" value="UniProtKB-UniRule"/>
</dbReference>
<evidence type="ECO:0000256" key="4">
    <source>
        <dbReference type="ARBA" id="ARBA00022556"/>
    </source>
</evidence>
<comment type="function">
    <text evidence="10">Hydrolyzes the pyrophosphate bond of UDP-2,3-diacylglucosamine to yield 2,3-diacylglucosamine 1-phosphate (lipid X) and UMP by catalyzing the attack of water at the alpha-P atom. Involved in the biosynthesis of lipid A, a phosphorylated glycolipid that anchors the lipopolysaccharide to the outer membrane of the cell.</text>
</comment>
<reference evidence="12 13" key="1">
    <citation type="submission" date="2016-04" db="EMBL/GenBank/DDBJ databases">
        <title>Complete genome sequence of natural rubber-degrading, novel Gram-negative bacterium, Rhizobacter gummiphilus strain NS21.</title>
        <authorList>
            <person name="Tabata M."/>
            <person name="Kasai D."/>
            <person name="Fukuda M."/>
        </authorList>
    </citation>
    <scope>NUCLEOTIDE SEQUENCE [LARGE SCALE GENOMIC DNA]</scope>
    <source>
        <strain evidence="12 13">NS21</strain>
    </source>
</reference>
<evidence type="ECO:0000313" key="12">
    <source>
        <dbReference type="EMBL" id="ARN23886.1"/>
    </source>
</evidence>
<evidence type="ECO:0000256" key="9">
    <source>
        <dbReference type="ARBA" id="ARBA00023211"/>
    </source>
</evidence>
<evidence type="ECO:0000256" key="3">
    <source>
        <dbReference type="ARBA" id="ARBA00022519"/>
    </source>
</evidence>
<dbReference type="Pfam" id="PF00149">
    <property type="entry name" value="Metallophos"/>
    <property type="match status" value="1"/>
</dbReference>
<dbReference type="InterPro" id="IPR010138">
    <property type="entry name" value="UDP-diacylglucosamine_Hdrlase"/>
</dbReference>
<comment type="caution">
    <text evidence="10">Lacks conserved residue(s) required for the propagation of feature annotation.</text>
</comment>
<keyword evidence="5 10" id="KW-0479">Metal-binding</keyword>
<keyword evidence="13" id="KW-1185">Reference proteome</keyword>
<keyword evidence="7 10" id="KW-0443">Lipid metabolism</keyword>
<accession>A0A1W6LI34</accession>
<dbReference type="Proteomes" id="UP000193427">
    <property type="component" value="Chromosome"/>
</dbReference>
<comment type="similarity">
    <text evidence="10">Belongs to the LpxH family.</text>
</comment>
<evidence type="ECO:0000256" key="7">
    <source>
        <dbReference type="ARBA" id="ARBA00023098"/>
    </source>
</evidence>
<dbReference type="InterPro" id="IPR004843">
    <property type="entry name" value="Calcineurin-like_PHP"/>
</dbReference>
<dbReference type="HAMAP" id="MF_00575">
    <property type="entry name" value="LpxH"/>
    <property type="match status" value="1"/>
</dbReference>
<evidence type="ECO:0000256" key="1">
    <source>
        <dbReference type="ARBA" id="ARBA00022475"/>
    </source>
</evidence>
<dbReference type="UniPathway" id="UPA00359">
    <property type="reaction ID" value="UER00480"/>
</dbReference>
<feature type="binding site" evidence="10">
    <location>
        <position position="26"/>
    </location>
    <ligand>
        <name>Mn(2+)</name>
        <dbReference type="ChEBI" id="CHEBI:29035"/>
        <label>1</label>
    </ligand>
</feature>
<dbReference type="GO" id="GO:0009245">
    <property type="term" value="P:lipid A biosynthetic process"/>
    <property type="evidence" value="ECO:0007669"/>
    <property type="project" value="UniProtKB-UniRule"/>
</dbReference>
<proteinExistence type="inferred from homology"/>
<feature type="binding site" evidence="10">
    <location>
        <position position="211"/>
    </location>
    <ligand>
        <name>Mn(2+)</name>
        <dbReference type="ChEBI" id="CHEBI:29035"/>
        <label>2</label>
    </ligand>
</feature>
<feature type="binding site" evidence="10">
    <location>
        <position position="179"/>
    </location>
    <ligand>
        <name>substrate</name>
    </ligand>
</feature>
<evidence type="ECO:0000259" key="11">
    <source>
        <dbReference type="Pfam" id="PF00149"/>
    </source>
</evidence>
<dbReference type="OrthoDB" id="9783283at2"/>
<keyword evidence="4 10" id="KW-0441">Lipid A biosynthesis</keyword>
<comment type="subcellular location">
    <subcellularLocation>
        <location evidence="10">Cell inner membrane</location>
        <topology evidence="10">Peripheral membrane protein</topology>
        <orientation evidence="10">Cytoplasmic side</orientation>
    </subcellularLocation>
</comment>
<dbReference type="PANTHER" id="PTHR34990:SF1">
    <property type="entry name" value="UDP-2,3-DIACYLGLUCOSAMINE HYDROLASE"/>
    <property type="match status" value="1"/>
</dbReference>
<evidence type="ECO:0000256" key="2">
    <source>
        <dbReference type="ARBA" id="ARBA00022516"/>
    </source>
</evidence>
<dbReference type="GO" id="GO:0005737">
    <property type="term" value="C:cytoplasm"/>
    <property type="evidence" value="ECO:0007669"/>
    <property type="project" value="InterPro"/>
</dbReference>
<sequence>MAPAVRASEWTAPGHWKSIDFISDLHLGPETPRTFEAWRQHLEHSPADCIVMLGDWFEVWVGDDLRDQGVAAQCVETLARVSKVKTVAFMAGNRDFLIGADMLAACGLRGLDDPTVMDAFGERLLLTHGDALCLSDVAYQKFRLMVRNPAWQQQALSLPQAERIRIGAQMRTQSETNQNGRSAPADWADVDFPAAMQWMEAARAPTMVHGHTHRPGTETMAPGYVRHVLSDWDLDHAPYRAEVLRWSAAGLHRVAPATGP</sequence>
<feature type="binding site" evidence="10">
    <location>
        <position position="213"/>
    </location>
    <ligand>
        <name>Mn(2+)</name>
        <dbReference type="ChEBI" id="CHEBI:29035"/>
        <label>1</label>
    </ligand>
</feature>
<dbReference type="GO" id="GO:0030145">
    <property type="term" value="F:manganese ion binding"/>
    <property type="evidence" value="ECO:0007669"/>
    <property type="project" value="UniProtKB-UniRule"/>
</dbReference>
<feature type="binding site" evidence="10">
    <location>
        <position position="128"/>
    </location>
    <ligand>
        <name>Mn(2+)</name>
        <dbReference type="ChEBI" id="CHEBI:29035"/>
        <label>2</label>
    </ligand>
</feature>
<keyword evidence="8 10" id="KW-0472">Membrane</keyword>
<dbReference type="AlphaFoldDB" id="A0A1W6LI34"/>
<feature type="binding site" evidence="10">
    <location>
        <position position="55"/>
    </location>
    <ligand>
        <name>Mn(2+)</name>
        <dbReference type="ChEBI" id="CHEBI:29035"/>
        <label>2</label>
    </ligand>
</feature>
<keyword evidence="2 10" id="KW-0444">Lipid biosynthesis</keyword>
<feature type="binding site" evidence="10">
    <location>
        <position position="24"/>
    </location>
    <ligand>
        <name>Mn(2+)</name>
        <dbReference type="ChEBI" id="CHEBI:29035"/>
        <label>1</label>
    </ligand>
</feature>
<dbReference type="InterPro" id="IPR029052">
    <property type="entry name" value="Metallo-depent_PP-like"/>
</dbReference>
<keyword evidence="1 10" id="KW-1003">Cell membrane</keyword>
<dbReference type="STRING" id="946333.A4W93_14245"/>
<feature type="binding site" evidence="10">
    <location>
        <position position="93"/>
    </location>
    <ligand>
        <name>Mn(2+)</name>
        <dbReference type="ChEBI" id="CHEBI:29035"/>
        <label>2</label>
    </ligand>
</feature>
<comment type="catalytic activity">
    <reaction evidence="10">
        <text>UDP-2-N,3-O-bis[(3R)-3-hydroxytetradecanoyl]-alpha-D-glucosamine + H2O = 2-N,3-O-bis[(3R)-3-hydroxytetradecanoyl]-alpha-D-glucosaminyl 1-phosphate + UMP + 2 H(+)</text>
        <dbReference type="Rhea" id="RHEA:25213"/>
        <dbReference type="ChEBI" id="CHEBI:15377"/>
        <dbReference type="ChEBI" id="CHEBI:15378"/>
        <dbReference type="ChEBI" id="CHEBI:57865"/>
        <dbReference type="ChEBI" id="CHEBI:57957"/>
        <dbReference type="ChEBI" id="CHEBI:78847"/>
        <dbReference type="EC" id="3.6.1.54"/>
    </reaction>
</comment>
<organism evidence="12 13">
    <name type="scientific">Piscinibacter gummiphilus</name>
    <dbReference type="NCBI Taxonomy" id="946333"/>
    <lineage>
        <taxon>Bacteria</taxon>
        <taxon>Pseudomonadati</taxon>
        <taxon>Pseudomonadota</taxon>
        <taxon>Betaproteobacteria</taxon>
        <taxon>Burkholderiales</taxon>
        <taxon>Sphaerotilaceae</taxon>
        <taxon>Piscinibacter</taxon>
    </lineage>
</organism>
<dbReference type="EC" id="3.6.1.54" evidence="10"/>
<dbReference type="SUPFAM" id="SSF56300">
    <property type="entry name" value="Metallo-dependent phosphatases"/>
    <property type="match status" value="1"/>
</dbReference>
<keyword evidence="3 10" id="KW-0997">Cell inner membrane</keyword>
<keyword evidence="9 10" id="KW-0464">Manganese</keyword>
<feature type="binding site" evidence="10">
    <location>
        <position position="174"/>
    </location>
    <ligand>
        <name>substrate</name>
    </ligand>
</feature>
<comment type="cofactor">
    <cofactor evidence="10">
        <name>Mn(2+)</name>
        <dbReference type="ChEBI" id="CHEBI:29035"/>
    </cofactor>
    <text evidence="10">Binds 2 Mn(2+) ions per subunit in a binuclear metal center.</text>
</comment>